<gene>
    <name evidence="1" type="ORF">M9B40_02125</name>
</gene>
<reference evidence="1" key="1">
    <citation type="submission" date="2022-05" db="EMBL/GenBank/DDBJ databases">
        <title>Single-amplified genomics reveal most streamlined microbe among free-living bacteria.</title>
        <authorList>
            <person name="Roda-Garcia J."/>
            <person name="Haro-Moreno J.M."/>
            <person name="Rodriguez-Valera F."/>
            <person name="Almagro-Moreno S."/>
            <person name="Lopez-Perez M."/>
        </authorList>
    </citation>
    <scope>NUCLEOTIDE SEQUENCE</scope>
    <source>
        <strain evidence="1">TMED112-D2-2</strain>
    </source>
</reference>
<dbReference type="Pfam" id="PF13177">
    <property type="entry name" value="DNA_pol3_delta2"/>
    <property type="match status" value="1"/>
</dbReference>
<name>A0A9Q8TZ52_9GAMM</name>
<sequence>MVLPWDKDFLSSETELSSRTILYASEGQNVNNISRSIVKKILGNIDSKDYSHLPLEEIASQNFIFLYPKDKSVIDIDQIRDSFKYLFLKSNSKRLLYLENIERVETRTFNTLLKFSEEADKNMIICMATNNINIVPETILSRFQKLKIPKPSNEIVKEHLINIGLNFDEQKNDFVLENLNLLSEEDKNINELFLKFDEYEAKKEIATKDKEEIRLFLDYQIHKIKFNMLKVKSNNKGKLEELRELRKQILMPHNLSIDILKSKLCLYI</sequence>
<proteinExistence type="predicted"/>
<organism evidence="1 2">
    <name type="scientific">SAR86 cluster bacterium</name>
    <dbReference type="NCBI Taxonomy" id="2030880"/>
    <lineage>
        <taxon>Bacteria</taxon>
        <taxon>Pseudomonadati</taxon>
        <taxon>Pseudomonadota</taxon>
        <taxon>Gammaproteobacteria</taxon>
        <taxon>SAR86 cluster</taxon>
    </lineage>
</organism>
<keyword evidence="2" id="KW-1185">Reference proteome</keyword>
<dbReference type="AlphaFoldDB" id="A0A9Q8TZ52"/>
<dbReference type="Gene3D" id="3.40.50.300">
    <property type="entry name" value="P-loop containing nucleotide triphosphate hydrolases"/>
    <property type="match status" value="1"/>
</dbReference>
<dbReference type="SUPFAM" id="SSF52540">
    <property type="entry name" value="P-loop containing nucleoside triphosphate hydrolases"/>
    <property type="match status" value="1"/>
</dbReference>
<evidence type="ECO:0000313" key="1">
    <source>
        <dbReference type="EMBL" id="URQ63579.1"/>
    </source>
</evidence>
<protein>
    <submittedName>
        <fullName evidence="1">Uncharacterized protein</fullName>
    </submittedName>
</protein>
<accession>A0A9Q8TZ52</accession>
<dbReference type="EMBL" id="CP097966">
    <property type="protein sequence ID" value="URQ63579.1"/>
    <property type="molecule type" value="Genomic_DNA"/>
</dbReference>
<dbReference type="InterPro" id="IPR027417">
    <property type="entry name" value="P-loop_NTPase"/>
</dbReference>
<dbReference type="Proteomes" id="UP001056381">
    <property type="component" value="Chromosome"/>
</dbReference>
<evidence type="ECO:0000313" key="2">
    <source>
        <dbReference type="Proteomes" id="UP001056381"/>
    </source>
</evidence>